<dbReference type="PANTHER" id="PTHR46796">
    <property type="entry name" value="HTH-TYPE TRANSCRIPTIONAL ACTIVATOR RHAS-RELATED"/>
    <property type="match status" value="1"/>
</dbReference>
<evidence type="ECO:0000259" key="4">
    <source>
        <dbReference type="PROSITE" id="PS01124"/>
    </source>
</evidence>
<dbReference type="Pfam" id="PF12833">
    <property type="entry name" value="HTH_18"/>
    <property type="match status" value="1"/>
</dbReference>
<feature type="domain" description="HTH araC/xylS-type" evidence="4">
    <location>
        <begin position="120"/>
        <end position="217"/>
    </location>
</feature>
<dbReference type="InterPro" id="IPR018060">
    <property type="entry name" value="HTH_AraC"/>
</dbReference>
<dbReference type="Gene3D" id="1.10.10.60">
    <property type="entry name" value="Homeodomain-like"/>
    <property type="match status" value="1"/>
</dbReference>
<evidence type="ECO:0000313" key="6">
    <source>
        <dbReference type="Proteomes" id="UP000077752"/>
    </source>
</evidence>
<name>A0A177SA91_PSEPU</name>
<protein>
    <submittedName>
        <fullName evidence="5">AraC family transcriptional regulator</fullName>
    </submittedName>
</protein>
<reference evidence="5 6" key="1">
    <citation type="submission" date="2016-03" db="EMBL/GenBank/DDBJ databases">
        <title>Draft Genome Assembly of Pseudomonas putida strain CBF10-2.</title>
        <authorList>
            <person name="Iyer R.S."/>
            <person name="Damania A."/>
        </authorList>
    </citation>
    <scope>NUCLEOTIDE SEQUENCE [LARGE SCALE GENOMIC DNA]</scope>
    <source>
        <strain evidence="5 6">CBF10-2</strain>
    </source>
</reference>
<dbReference type="Proteomes" id="UP000077752">
    <property type="component" value="Unassembled WGS sequence"/>
</dbReference>
<gene>
    <name evidence="5" type="ORF">AYO28_02345</name>
</gene>
<dbReference type="EMBL" id="LUCV01000049">
    <property type="protein sequence ID" value="OAI84742.1"/>
    <property type="molecule type" value="Genomic_DNA"/>
</dbReference>
<proteinExistence type="predicted"/>
<keyword evidence="1" id="KW-0805">Transcription regulation</keyword>
<dbReference type="GO" id="GO:0003700">
    <property type="term" value="F:DNA-binding transcription factor activity"/>
    <property type="evidence" value="ECO:0007669"/>
    <property type="project" value="InterPro"/>
</dbReference>
<evidence type="ECO:0000313" key="5">
    <source>
        <dbReference type="EMBL" id="OAI84742.1"/>
    </source>
</evidence>
<organism evidence="5 6">
    <name type="scientific">Pseudomonas putida</name>
    <name type="common">Arthrobacter siderocapsulatus</name>
    <dbReference type="NCBI Taxonomy" id="303"/>
    <lineage>
        <taxon>Bacteria</taxon>
        <taxon>Pseudomonadati</taxon>
        <taxon>Pseudomonadota</taxon>
        <taxon>Gammaproteobacteria</taxon>
        <taxon>Pseudomonadales</taxon>
        <taxon>Pseudomonadaceae</taxon>
        <taxon>Pseudomonas</taxon>
    </lineage>
</organism>
<dbReference type="InterPro" id="IPR050204">
    <property type="entry name" value="AraC_XylS_family_regulators"/>
</dbReference>
<dbReference type="GO" id="GO:0043565">
    <property type="term" value="F:sequence-specific DNA binding"/>
    <property type="evidence" value="ECO:0007669"/>
    <property type="project" value="InterPro"/>
</dbReference>
<dbReference type="SMART" id="SM00342">
    <property type="entry name" value="HTH_ARAC"/>
    <property type="match status" value="1"/>
</dbReference>
<comment type="caution">
    <text evidence="5">The sequence shown here is derived from an EMBL/GenBank/DDBJ whole genome shotgun (WGS) entry which is preliminary data.</text>
</comment>
<accession>A0A177SA91</accession>
<dbReference type="RefSeq" id="WP_064304531.1">
    <property type="nucleotide sequence ID" value="NZ_LUCV01000049.1"/>
</dbReference>
<keyword evidence="3" id="KW-0804">Transcription</keyword>
<dbReference type="PROSITE" id="PS01124">
    <property type="entry name" value="HTH_ARAC_FAMILY_2"/>
    <property type="match status" value="1"/>
</dbReference>
<dbReference type="AlphaFoldDB" id="A0A177SA91"/>
<keyword evidence="2" id="KW-0238">DNA-binding</keyword>
<evidence type="ECO:0000256" key="1">
    <source>
        <dbReference type="ARBA" id="ARBA00023015"/>
    </source>
</evidence>
<evidence type="ECO:0000256" key="2">
    <source>
        <dbReference type="ARBA" id="ARBA00023125"/>
    </source>
</evidence>
<sequence length="224" mass="24301">MSQSWQGELWLATDYCLIAGSAGETGVHAHYPHQLLIASSCEVEALIDGVPARGPVLSITSGQPHAIIATGQPTLTLYAEPLAFDLPGLRQLCRQTGPDAKRLIAALATLPRRPLQPRLAKALLRIRQLDADALPAAEIAREAALSLSQLERLFTGELGLSVRRLVLWQRLRFALQLALSGYSLTDAGATAGFADSAHLSRSIRQHFGIRADRNLRHLKLRVIG</sequence>
<evidence type="ECO:0000256" key="3">
    <source>
        <dbReference type="ARBA" id="ARBA00023163"/>
    </source>
</evidence>